<dbReference type="OrthoDB" id="9804872at2"/>
<keyword evidence="4" id="KW-1185">Reference proteome</keyword>
<dbReference type="PANTHER" id="PTHR33490">
    <property type="entry name" value="BLR5614 PROTEIN-RELATED"/>
    <property type="match status" value="1"/>
</dbReference>
<feature type="transmembrane region" description="Helical" evidence="1">
    <location>
        <begin position="21"/>
        <end position="38"/>
    </location>
</feature>
<gene>
    <name evidence="3" type="ORF">Poly59_01400</name>
</gene>
<dbReference type="SMART" id="SM00460">
    <property type="entry name" value="TGc"/>
    <property type="match status" value="1"/>
</dbReference>
<dbReference type="PANTHER" id="PTHR33490:SF3">
    <property type="entry name" value="CONSERVED INTEGRAL MEMBRANE PROTEIN"/>
    <property type="match status" value="1"/>
</dbReference>
<keyword evidence="1" id="KW-1133">Transmembrane helix</keyword>
<evidence type="ECO:0000256" key="1">
    <source>
        <dbReference type="SAM" id="Phobius"/>
    </source>
</evidence>
<dbReference type="Gene3D" id="3.10.620.30">
    <property type="match status" value="1"/>
</dbReference>
<organism evidence="3 4">
    <name type="scientific">Rubripirellula reticaptiva</name>
    <dbReference type="NCBI Taxonomy" id="2528013"/>
    <lineage>
        <taxon>Bacteria</taxon>
        <taxon>Pseudomonadati</taxon>
        <taxon>Planctomycetota</taxon>
        <taxon>Planctomycetia</taxon>
        <taxon>Pirellulales</taxon>
        <taxon>Pirellulaceae</taxon>
        <taxon>Rubripirellula</taxon>
    </lineage>
</organism>
<keyword evidence="1" id="KW-0812">Transmembrane</keyword>
<name>A0A5C6F6A3_9BACT</name>
<sequence length="557" mass="60903">MTRFNFADFRTSAIATHKCRQFFGGYLFVLGTVVLIFGCDIPKRPPLVPADVAHLANESANGQSLSEGGALSVDAQSENYELPMGTFSDDWETWDLYTIDGQPVGYNHLTAEGTDEGEVRYRTDNHLYVNQGKSRTLQRMIQTSFETPDGKLLRFESELHVGPIVTRTSGTVDGSQLKIESVRGTAKTNRSIAWSPRDRGLVAIEQSLRTKPMTRKGETRNLRLLLPGQFQIATARLRCSGTASIPLSDQTLAELTEINYEVQVDGQLASYSTIWTKADGEIVRMFSEGINLNSYRTDESTVKSAIVNQNEVTAIPVTGSIERPSEATRIALRVTATSQAAKEQKTARIEPMPGQLVRALDDGTAQILISQKPESATNGFVAFELTPVPEDSAPNAFVDSNASLVARYATATLGTRELTPRETAIELARAVGTSIADRDRPGGLVKASEVFNQGLGDSTGRAILLAAMLRSRKIPARVAIGLKYANSPPDRMTYHMWTLAYIDDQWIPLDATAEGLAPVDRLMLATSNLSGGNEYNAFIPFLNATSRINIEILKATY</sequence>
<dbReference type="Proteomes" id="UP000317977">
    <property type="component" value="Unassembled WGS sequence"/>
</dbReference>
<reference evidence="3 4" key="1">
    <citation type="submission" date="2019-02" db="EMBL/GenBank/DDBJ databases">
        <title>Deep-cultivation of Planctomycetes and their phenomic and genomic characterization uncovers novel biology.</title>
        <authorList>
            <person name="Wiegand S."/>
            <person name="Jogler M."/>
            <person name="Boedeker C."/>
            <person name="Pinto D."/>
            <person name="Vollmers J."/>
            <person name="Rivas-Marin E."/>
            <person name="Kohn T."/>
            <person name="Peeters S.H."/>
            <person name="Heuer A."/>
            <person name="Rast P."/>
            <person name="Oberbeckmann S."/>
            <person name="Bunk B."/>
            <person name="Jeske O."/>
            <person name="Meyerdierks A."/>
            <person name="Storesund J.E."/>
            <person name="Kallscheuer N."/>
            <person name="Luecker S."/>
            <person name="Lage O.M."/>
            <person name="Pohl T."/>
            <person name="Merkel B.J."/>
            <person name="Hornburger P."/>
            <person name="Mueller R.-W."/>
            <person name="Bruemmer F."/>
            <person name="Labrenz M."/>
            <person name="Spormann A.M."/>
            <person name="Op Den Camp H."/>
            <person name="Overmann J."/>
            <person name="Amann R."/>
            <person name="Jetten M.S.M."/>
            <person name="Mascher T."/>
            <person name="Medema M.H."/>
            <person name="Devos D.P."/>
            <person name="Kaster A.-K."/>
            <person name="Ovreas L."/>
            <person name="Rohde M."/>
            <person name="Galperin M.Y."/>
            <person name="Jogler C."/>
        </authorList>
    </citation>
    <scope>NUCLEOTIDE SEQUENCE [LARGE SCALE GENOMIC DNA]</scope>
    <source>
        <strain evidence="3 4">Poly59</strain>
    </source>
</reference>
<protein>
    <submittedName>
        <fullName evidence="3">Transglutaminase-like superfamily protein</fullName>
    </submittedName>
</protein>
<dbReference type="Pfam" id="PF01841">
    <property type="entry name" value="Transglut_core"/>
    <property type="match status" value="1"/>
</dbReference>
<accession>A0A5C6F6A3</accession>
<comment type="caution">
    <text evidence="3">The sequence shown here is derived from an EMBL/GenBank/DDBJ whole genome shotgun (WGS) entry which is preliminary data.</text>
</comment>
<evidence type="ECO:0000313" key="3">
    <source>
        <dbReference type="EMBL" id="TWU57233.1"/>
    </source>
</evidence>
<dbReference type="InterPro" id="IPR002931">
    <property type="entry name" value="Transglutaminase-like"/>
</dbReference>
<dbReference type="RefSeq" id="WP_146532165.1">
    <property type="nucleotide sequence ID" value="NZ_SJPX01000001.1"/>
</dbReference>
<evidence type="ECO:0000313" key="4">
    <source>
        <dbReference type="Proteomes" id="UP000317977"/>
    </source>
</evidence>
<dbReference type="EMBL" id="SJPX01000001">
    <property type="protein sequence ID" value="TWU57233.1"/>
    <property type="molecule type" value="Genomic_DNA"/>
</dbReference>
<dbReference type="AlphaFoldDB" id="A0A5C6F6A3"/>
<proteinExistence type="predicted"/>
<dbReference type="SUPFAM" id="SSF54001">
    <property type="entry name" value="Cysteine proteinases"/>
    <property type="match status" value="1"/>
</dbReference>
<keyword evidence="1" id="KW-0472">Membrane</keyword>
<evidence type="ECO:0000259" key="2">
    <source>
        <dbReference type="SMART" id="SM00460"/>
    </source>
</evidence>
<dbReference type="InterPro" id="IPR038765">
    <property type="entry name" value="Papain-like_cys_pep_sf"/>
</dbReference>
<feature type="domain" description="Transglutaminase-like" evidence="2">
    <location>
        <begin position="450"/>
        <end position="513"/>
    </location>
</feature>